<evidence type="ECO:0000256" key="1">
    <source>
        <dbReference type="ARBA" id="ARBA00022729"/>
    </source>
</evidence>
<keyword evidence="1 2" id="KW-0732">Signal</keyword>
<dbReference type="PANTHER" id="PTHR43037">
    <property type="entry name" value="UNNAMED PRODUCT-RELATED"/>
    <property type="match status" value="1"/>
</dbReference>
<keyword evidence="4" id="KW-1185">Reference proteome</keyword>
<gene>
    <name evidence="3" type="ORF">Poly21_02940</name>
</gene>
<dbReference type="SUPFAM" id="SSF53474">
    <property type="entry name" value="alpha/beta-Hydrolases"/>
    <property type="match status" value="1"/>
</dbReference>
<proteinExistence type="predicted"/>
<evidence type="ECO:0000313" key="4">
    <source>
        <dbReference type="Proteomes" id="UP000319908"/>
    </source>
</evidence>
<dbReference type="EMBL" id="SJPU01000001">
    <property type="protein sequence ID" value="TWU18139.1"/>
    <property type="molecule type" value="Genomic_DNA"/>
</dbReference>
<dbReference type="Gene3D" id="3.40.50.1820">
    <property type="entry name" value="alpha/beta hydrolase"/>
    <property type="match status" value="1"/>
</dbReference>
<feature type="signal peptide" evidence="2">
    <location>
        <begin position="1"/>
        <end position="26"/>
    </location>
</feature>
<dbReference type="AlphaFoldDB" id="A0A5C6C5T0"/>
<dbReference type="GO" id="GO:0016787">
    <property type="term" value="F:hydrolase activity"/>
    <property type="evidence" value="ECO:0007669"/>
    <property type="project" value="UniProtKB-KW"/>
</dbReference>
<dbReference type="InterPro" id="IPR029058">
    <property type="entry name" value="AB_hydrolase_fold"/>
</dbReference>
<name>A0A5C6C5T0_9BACT</name>
<evidence type="ECO:0000256" key="2">
    <source>
        <dbReference type="SAM" id="SignalP"/>
    </source>
</evidence>
<dbReference type="PANTHER" id="PTHR43037:SF1">
    <property type="entry name" value="BLL1128 PROTEIN"/>
    <property type="match status" value="1"/>
</dbReference>
<dbReference type="InterPro" id="IPR000801">
    <property type="entry name" value="Esterase-like"/>
</dbReference>
<evidence type="ECO:0000313" key="3">
    <source>
        <dbReference type="EMBL" id="TWU18139.1"/>
    </source>
</evidence>
<protein>
    <submittedName>
        <fullName evidence="3">Alpha/beta hydrolase family protein</fullName>
    </submittedName>
</protein>
<dbReference type="OrthoDB" id="9764953at2"/>
<accession>A0A5C6C5T0</accession>
<dbReference type="RefSeq" id="WP_146405227.1">
    <property type="nucleotide sequence ID" value="NZ_SJPU01000001.1"/>
</dbReference>
<organism evidence="3 4">
    <name type="scientific">Allorhodopirellula heiligendammensis</name>
    <dbReference type="NCBI Taxonomy" id="2714739"/>
    <lineage>
        <taxon>Bacteria</taxon>
        <taxon>Pseudomonadati</taxon>
        <taxon>Planctomycetota</taxon>
        <taxon>Planctomycetia</taxon>
        <taxon>Pirellulales</taxon>
        <taxon>Pirellulaceae</taxon>
        <taxon>Allorhodopirellula</taxon>
    </lineage>
</organism>
<comment type="caution">
    <text evidence="3">The sequence shown here is derived from an EMBL/GenBank/DDBJ whole genome shotgun (WGS) entry which is preliminary data.</text>
</comment>
<feature type="chain" id="PRO_5022844669" evidence="2">
    <location>
        <begin position="27"/>
        <end position="288"/>
    </location>
</feature>
<dbReference type="Pfam" id="PF00756">
    <property type="entry name" value="Esterase"/>
    <property type="match status" value="1"/>
</dbReference>
<keyword evidence="3" id="KW-0378">Hydrolase</keyword>
<dbReference type="InterPro" id="IPR050955">
    <property type="entry name" value="Plant_Biomass_Hydrol_Est"/>
</dbReference>
<sequence length="288" mass="31356">MTRNRLLACIILIASASLLMLTPTIGEETTNTQDMFKKETYVSSGGGELKYRIHIPQSASTDAKLPLVLFLHGAGERGNDNEAQLKHGATEFLKNGRDEQFPAIIVAPQCPRDMKWVDADWSQSEGEGTFMSTPSPTMNLVFQLLDEVIAQGNVDTSRLYVTGLSMGGYGSWYAAAEYRTMASHEVADAARDSGRAATSGFAAMIAVCGGGDSSWADRYDPVSVWAVHGDADTAVPVIRSRAMIAALVNGGHPGEIRYTERAGVDHDSWTQTYADDETYDWLFSQSRQ</sequence>
<dbReference type="Proteomes" id="UP000319908">
    <property type="component" value="Unassembled WGS sequence"/>
</dbReference>
<reference evidence="3 4" key="1">
    <citation type="journal article" date="2020" name="Antonie Van Leeuwenhoek">
        <title>Rhodopirellula heiligendammensis sp. nov., Rhodopirellula pilleata sp. nov., and Rhodopirellula solitaria sp. nov. isolated from natural or artificial marine surfaces in Northern Germany and California, USA, and emended description of the genus Rhodopirellula.</title>
        <authorList>
            <person name="Kallscheuer N."/>
            <person name="Wiegand S."/>
            <person name="Jogler M."/>
            <person name="Boedeker C."/>
            <person name="Peeters S.H."/>
            <person name="Rast P."/>
            <person name="Heuer A."/>
            <person name="Jetten M.S.M."/>
            <person name="Rohde M."/>
            <person name="Jogler C."/>
        </authorList>
    </citation>
    <scope>NUCLEOTIDE SEQUENCE [LARGE SCALE GENOMIC DNA]</scope>
    <source>
        <strain evidence="3 4">Poly21</strain>
    </source>
</reference>